<dbReference type="Pfam" id="PF03816">
    <property type="entry name" value="LytR_cpsA_psr"/>
    <property type="match status" value="1"/>
</dbReference>
<dbReference type="PANTHER" id="PTHR33392:SF6">
    <property type="entry name" value="POLYISOPRENYL-TEICHOIC ACID--PEPTIDOGLYCAN TEICHOIC ACID TRANSFERASE TAGU"/>
    <property type="match status" value="1"/>
</dbReference>
<evidence type="ECO:0000313" key="3">
    <source>
        <dbReference type="EMBL" id="MBG6138965.1"/>
    </source>
</evidence>
<sequence>MVLGSVLVLSSVGGYVVTHEAQRKIERSVHTADLFGPLPELAADRGGRARITGPLNILLVGIDPRPENPEEAPHGDSVMILHVPRDLDRAYLFSLPRDLLLDIPPWERAQFAGSRYDKLTHSMTYGSRREGAPSDVASGFGLLAKTVSAYTGITSFDAGLVINFAGFQQVVAELDGVDMYIDQHVESIHLTPDGEPRWKIPGDPPHRVYEPGQRHLSASEALDYVRQRYTEGGDYTRQRHQQQFIRALVAKATSLSVLTSPGKLGAVVGAAGDALTFDGRGASIVDFAVALHGIGQDRLALIKLPGHNIGTGAGYQGEELEPVAAEFFAAVVADEVDAFVGRHLELVNR</sequence>
<dbReference type="InterPro" id="IPR050922">
    <property type="entry name" value="LytR/CpsA/Psr_CW_biosynth"/>
</dbReference>
<feature type="domain" description="Cell envelope-related transcriptional attenuator" evidence="2">
    <location>
        <begin position="75"/>
        <end position="253"/>
    </location>
</feature>
<comment type="caution">
    <text evidence="3">The sequence shown here is derived from an EMBL/GenBank/DDBJ whole genome shotgun (WGS) entry which is preliminary data.</text>
</comment>
<accession>A0A8J7GRR9</accession>
<dbReference type="AlphaFoldDB" id="A0A8J7GRR9"/>
<name>A0A8J7GRR9_9ACTN</name>
<dbReference type="RefSeq" id="WP_233472923.1">
    <property type="nucleotide sequence ID" value="NZ_BONS01000011.1"/>
</dbReference>
<reference evidence="3" key="1">
    <citation type="submission" date="2020-11" db="EMBL/GenBank/DDBJ databases">
        <title>Sequencing the genomes of 1000 actinobacteria strains.</title>
        <authorList>
            <person name="Klenk H.-P."/>
        </authorList>
    </citation>
    <scope>NUCLEOTIDE SEQUENCE</scope>
    <source>
        <strain evidence="3">DSM 45356</strain>
    </source>
</reference>
<dbReference type="NCBIfam" id="TIGR00350">
    <property type="entry name" value="lytR_cpsA_psr"/>
    <property type="match status" value="1"/>
</dbReference>
<protein>
    <submittedName>
        <fullName evidence="3">LCP family protein required for cell wall assembly</fullName>
    </submittedName>
</protein>
<evidence type="ECO:0000259" key="2">
    <source>
        <dbReference type="Pfam" id="PF03816"/>
    </source>
</evidence>
<evidence type="ECO:0000313" key="4">
    <source>
        <dbReference type="Proteomes" id="UP000622552"/>
    </source>
</evidence>
<keyword evidence="4" id="KW-1185">Reference proteome</keyword>
<gene>
    <name evidence="3" type="ORF">IW245_005159</name>
</gene>
<dbReference type="InterPro" id="IPR004474">
    <property type="entry name" value="LytR_CpsA_psr"/>
</dbReference>
<dbReference type="EMBL" id="JADOUF010000001">
    <property type="protein sequence ID" value="MBG6138965.1"/>
    <property type="molecule type" value="Genomic_DNA"/>
</dbReference>
<dbReference type="Gene3D" id="3.40.630.190">
    <property type="entry name" value="LCP protein"/>
    <property type="match status" value="1"/>
</dbReference>
<evidence type="ECO:0000256" key="1">
    <source>
        <dbReference type="ARBA" id="ARBA00006068"/>
    </source>
</evidence>
<proteinExistence type="inferred from homology"/>
<dbReference type="PANTHER" id="PTHR33392">
    <property type="entry name" value="POLYISOPRENYL-TEICHOIC ACID--PEPTIDOGLYCAN TEICHOIC ACID TRANSFERASE TAGU"/>
    <property type="match status" value="1"/>
</dbReference>
<dbReference type="Proteomes" id="UP000622552">
    <property type="component" value="Unassembled WGS sequence"/>
</dbReference>
<organism evidence="3 4">
    <name type="scientific">Longispora fulva</name>
    <dbReference type="NCBI Taxonomy" id="619741"/>
    <lineage>
        <taxon>Bacteria</taxon>
        <taxon>Bacillati</taxon>
        <taxon>Actinomycetota</taxon>
        <taxon>Actinomycetes</taxon>
        <taxon>Micromonosporales</taxon>
        <taxon>Micromonosporaceae</taxon>
        <taxon>Longispora</taxon>
    </lineage>
</organism>
<comment type="similarity">
    <text evidence="1">Belongs to the LytR/CpsA/Psr (LCP) family.</text>
</comment>